<name>A0A8J6HPA9_TENMO</name>
<sequence length="180" mass="20184">MADFVRLMFAFQVEEEVAPKPDRKMVQCSKMAKQKNKLLRRCNLMLKLMVCQLNEAETSLENLFEDTDPEPTRSRTQANPGPNRSLEPMQSLPGADPLTNRSRPGAYLPTRSISGVDPEPTPDPEPNLSRHRVDHYRPPRGRCASRAKHQRGGSPRGSSTKGAPPPRRFASLELSATPLW</sequence>
<keyword evidence="3" id="KW-1185">Reference proteome</keyword>
<feature type="region of interest" description="Disordered" evidence="1">
    <location>
        <begin position="63"/>
        <end position="180"/>
    </location>
</feature>
<evidence type="ECO:0000256" key="1">
    <source>
        <dbReference type="SAM" id="MobiDB-lite"/>
    </source>
</evidence>
<organism evidence="2 3">
    <name type="scientific">Tenebrio molitor</name>
    <name type="common">Yellow mealworm beetle</name>
    <dbReference type="NCBI Taxonomy" id="7067"/>
    <lineage>
        <taxon>Eukaryota</taxon>
        <taxon>Metazoa</taxon>
        <taxon>Ecdysozoa</taxon>
        <taxon>Arthropoda</taxon>
        <taxon>Hexapoda</taxon>
        <taxon>Insecta</taxon>
        <taxon>Pterygota</taxon>
        <taxon>Neoptera</taxon>
        <taxon>Endopterygota</taxon>
        <taxon>Coleoptera</taxon>
        <taxon>Polyphaga</taxon>
        <taxon>Cucujiformia</taxon>
        <taxon>Tenebrionidae</taxon>
        <taxon>Tenebrio</taxon>
    </lineage>
</organism>
<proteinExistence type="predicted"/>
<accession>A0A8J6HPA9</accession>
<reference evidence="2" key="1">
    <citation type="journal article" date="2020" name="J Insects Food Feed">
        <title>The yellow mealworm (Tenebrio molitor) genome: a resource for the emerging insects as food and feed industry.</title>
        <authorList>
            <person name="Eriksson T."/>
            <person name="Andere A."/>
            <person name="Kelstrup H."/>
            <person name="Emery V."/>
            <person name="Picard C."/>
        </authorList>
    </citation>
    <scope>NUCLEOTIDE SEQUENCE</scope>
    <source>
        <strain evidence="2">Stoneville</strain>
        <tissue evidence="2">Whole head</tissue>
    </source>
</reference>
<comment type="caution">
    <text evidence="2">The sequence shown here is derived from an EMBL/GenBank/DDBJ whole genome shotgun (WGS) entry which is preliminary data.</text>
</comment>
<reference evidence="2" key="2">
    <citation type="submission" date="2021-08" db="EMBL/GenBank/DDBJ databases">
        <authorList>
            <person name="Eriksson T."/>
        </authorList>
    </citation>
    <scope>NUCLEOTIDE SEQUENCE</scope>
    <source>
        <strain evidence="2">Stoneville</strain>
        <tissue evidence="2">Whole head</tissue>
    </source>
</reference>
<gene>
    <name evidence="2" type="ORF">GEV33_005603</name>
</gene>
<dbReference type="EMBL" id="JABDTM020020119">
    <property type="protein sequence ID" value="KAH0817188.1"/>
    <property type="molecule type" value="Genomic_DNA"/>
</dbReference>
<dbReference type="AlphaFoldDB" id="A0A8J6HPA9"/>
<feature type="compositionally biased region" description="Basic residues" evidence="1">
    <location>
        <begin position="129"/>
        <end position="151"/>
    </location>
</feature>
<dbReference type="Proteomes" id="UP000719412">
    <property type="component" value="Unassembled WGS sequence"/>
</dbReference>
<evidence type="ECO:0000313" key="2">
    <source>
        <dbReference type="EMBL" id="KAH0817188.1"/>
    </source>
</evidence>
<evidence type="ECO:0000313" key="3">
    <source>
        <dbReference type="Proteomes" id="UP000719412"/>
    </source>
</evidence>
<protein>
    <submittedName>
        <fullName evidence="2">Uncharacterized protein</fullName>
    </submittedName>
</protein>